<reference evidence="5 6" key="1">
    <citation type="submission" date="2015-09" db="EMBL/GenBank/DDBJ databases">
        <title>Draft genome sequence of Kouleothrix aurantiaca JCM 19913.</title>
        <authorList>
            <person name="Hemp J."/>
        </authorList>
    </citation>
    <scope>NUCLEOTIDE SEQUENCE [LARGE SCALE GENOMIC DNA]</scope>
    <source>
        <strain evidence="5 6">COM-B</strain>
    </source>
</reference>
<dbReference type="AlphaFoldDB" id="A0A0N8PSD2"/>
<evidence type="ECO:0000256" key="2">
    <source>
        <dbReference type="ARBA" id="ARBA00022801"/>
    </source>
</evidence>
<keyword evidence="2 3" id="KW-0378">Hydrolase</keyword>
<dbReference type="PANTHER" id="PTHR43046:SF14">
    <property type="entry name" value="MUTT_NUDIX FAMILY PROTEIN"/>
    <property type="match status" value="1"/>
</dbReference>
<evidence type="ECO:0000259" key="4">
    <source>
        <dbReference type="PROSITE" id="PS51462"/>
    </source>
</evidence>
<accession>A0A0N8PSD2</accession>
<dbReference type="PANTHER" id="PTHR43046">
    <property type="entry name" value="GDP-MANNOSE MANNOSYL HYDROLASE"/>
    <property type="match status" value="1"/>
</dbReference>
<dbReference type="Proteomes" id="UP000050509">
    <property type="component" value="Unassembled WGS sequence"/>
</dbReference>
<dbReference type="Pfam" id="PF00293">
    <property type="entry name" value="NUDIX"/>
    <property type="match status" value="1"/>
</dbReference>
<dbReference type="InterPro" id="IPR020084">
    <property type="entry name" value="NUDIX_hydrolase_CS"/>
</dbReference>
<dbReference type="InterPro" id="IPR015797">
    <property type="entry name" value="NUDIX_hydrolase-like_dom_sf"/>
</dbReference>
<evidence type="ECO:0000313" key="5">
    <source>
        <dbReference type="EMBL" id="KPV52397.1"/>
    </source>
</evidence>
<proteinExistence type="inferred from homology"/>
<dbReference type="InterPro" id="IPR000086">
    <property type="entry name" value="NUDIX_hydrolase_dom"/>
</dbReference>
<comment type="cofactor">
    <cofactor evidence="1">
        <name>Mg(2+)</name>
        <dbReference type="ChEBI" id="CHEBI:18420"/>
    </cofactor>
</comment>
<dbReference type="Gene3D" id="3.90.79.10">
    <property type="entry name" value="Nucleoside Triphosphate Pyrophosphohydrolase"/>
    <property type="match status" value="1"/>
</dbReference>
<keyword evidence="6" id="KW-1185">Reference proteome</keyword>
<dbReference type="CDD" id="cd03674">
    <property type="entry name" value="NUDIX_Hydrolase"/>
    <property type="match status" value="1"/>
</dbReference>
<name>A0A0N8PSD2_9CHLR</name>
<dbReference type="PROSITE" id="PS00893">
    <property type="entry name" value="NUDIX_BOX"/>
    <property type="match status" value="1"/>
</dbReference>
<dbReference type="PRINTS" id="PR00502">
    <property type="entry name" value="NUDIXFAMILY"/>
</dbReference>
<gene>
    <name evidence="5" type="ORF">SE17_15735</name>
</gene>
<evidence type="ECO:0000256" key="3">
    <source>
        <dbReference type="RuleBase" id="RU003476"/>
    </source>
</evidence>
<protein>
    <submittedName>
        <fullName evidence="5">NUDIX hydrolase</fullName>
    </submittedName>
</protein>
<dbReference type="SUPFAM" id="SSF55811">
    <property type="entry name" value="Nudix"/>
    <property type="match status" value="1"/>
</dbReference>
<dbReference type="GO" id="GO:0016787">
    <property type="term" value="F:hydrolase activity"/>
    <property type="evidence" value="ECO:0007669"/>
    <property type="project" value="UniProtKB-KW"/>
</dbReference>
<dbReference type="EMBL" id="LJCR01000558">
    <property type="protein sequence ID" value="KPV52397.1"/>
    <property type="molecule type" value="Genomic_DNA"/>
</dbReference>
<dbReference type="InterPro" id="IPR020476">
    <property type="entry name" value="Nudix_hydrolase"/>
</dbReference>
<evidence type="ECO:0000313" key="6">
    <source>
        <dbReference type="Proteomes" id="UP000050509"/>
    </source>
</evidence>
<sequence>MALTRDFTATTFVVSENKTLLLLHRKLGKWFPPGGHIEPGELPDEAALREVREESGLDVELLDAGRPIGTIRMLPQPFCILLEDISPDHQHIDLIYFARVRGGALVPAEREATAARWLSWDELAAPEIAEDIRELGRQAIECCR</sequence>
<feature type="domain" description="Nudix hydrolase" evidence="4">
    <location>
        <begin position="4"/>
        <end position="140"/>
    </location>
</feature>
<organism evidence="5 6">
    <name type="scientific">Kouleothrix aurantiaca</name>
    <dbReference type="NCBI Taxonomy" id="186479"/>
    <lineage>
        <taxon>Bacteria</taxon>
        <taxon>Bacillati</taxon>
        <taxon>Chloroflexota</taxon>
        <taxon>Chloroflexia</taxon>
        <taxon>Chloroflexales</taxon>
        <taxon>Roseiflexineae</taxon>
        <taxon>Roseiflexaceae</taxon>
        <taxon>Kouleothrix</taxon>
    </lineage>
</organism>
<evidence type="ECO:0000256" key="1">
    <source>
        <dbReference type="ARBA" id="ARBA00001946"/>
    </source>
</evidence>
<comment type="caution">
    <text evidence="5">The sequence shown here is derived from an EMBL/GenBank/DDBJ whole genome shotgun (WGS) entry which is preliminary data.</text>
</comment>
<dbReference type="PROSITE" id="PS51462">
    <property type="entry name" value="NUDIX"/>
    <property type="match status" value="1"/>
</dbReference>
<comment type="similarity">
    <text evidence="3">Belongs to the Nudix hydrolase family.</text>
</comment>